<proteinExistence type="predicted"/>
<dbReference type="InterPro" id="IPR009010">
    <property type="entry name" value="Asp_de-COase-like_dom_sf"/>
</dbReference>
<reference evidence="2" key="2">
    <citation type="journal article" date="2014" name="ISME J.">
        <title>Microbial stratification in low pH oxic and suboxic macroscopic growths along an acid mine drainage.</title>
        <authorList>
            <person name="Mendez-Garcia C."/>
            <person name="Mesa V."/>
            <person name="Sprenger R.R."/>
            <person name="Richter M."/>
            <person name="Diez M.S."/>
            <person name="Solano J."/>
            <person name="Bargiela R."/>
            <person name="Golyshina O.V."/>
            <person name="Manteca A."/>
            <person name="Ramos J.L."/>
            <person name="Gallego J.R."/>
            <person name="Llorente I."/>
            <person name="Martins Dos Santos V.A."/>
            <person name="Jensen O.N."/>
            <person name="Pelaez A.I."/>
            <person name="Sanchez J."/>
            <person name="Ferrer M."/>
        </authorList>
    </citation>
    <scope>NUCLEOTIDE SEQUENCE</scope>
</reference>
<dbReference type="AlphaFoldDB" id="T1BKJ3"/>
<reference evidence="2" key="1">
    <citation type="submission" date="2013-08" db="EMBL/GenBank/DDBJ databases">
        <authorList>
            <person name="Mendez C."/>
            <person name="Richter M."/>
            <person name="Ferrer M."/>
            <person name="Sanchez J."/>
        </authorList>
    </citation>
    <scope>NUCLEOTIDE SEQUENCE</scope>
</reference>
<dbReference type="SUPFAM" id="SSF50692">
    <property type="entry name" value="ADC-like"/>
    <property type="match status" value="1"/>
</dbReference>
<organism evidence="2">
    <name type="scientific">mine drainage metagenome</name>
    <dbReference type="NCBI Taxonomy" id="410659"/>
    <lineage>
        <taxon>unclassified sequences</taxon>
        <taxon>metagenomes</taxon>
        <taxon>ecological metagenomes</taxon>
    </lineage>
</organism>
<feature type="non-terminal residue" evidence="2">
    <location>
        <position position="107"/>
    </location>
</feature>
<dbReference type="SMART" id="SM01073">
    <property type="entry name" value="CDC48_N"/>
    <property type="match status" value="1"/>
</dbReference>
<dbReference type="Gene3D" id="2.40.40.20">
    <property type="match status" value="1"/>
</dbReference>
<name>T1BKJ3_9ZZZZ</name>
<dbReference type="FunFam" id="2.40.40.20:FF:000007">
    <property type="entry name" value="AAA family ATPase"/>
    <property type="match status" value="1"/>
</dbReference>
<evidence type="ECO:0000259" key="1">
    <source>
        <dbReference type="SMART" id="SM01073"/>
    </source>
</evidence>
<dbReference type="EMBL" id="AUZY01001950">
    <property type="protein sequence ID" value="EQD73471.1"/>
    <property type="molecule type" value="Genomic_DNA"/>
</dbReference>
<dbReference type="Pfam" id="PF02359">
    <property type="entry name" value="CDC48_N"/>
    <property type="match status" value="1"/>
</dbReference>
<dbReference type="InterPro" id="IPR003338">
    <property type="entry name" value="CDC4_N-term_subdom"/>
</dbReference>
<sequence>MAESVTLKVAEAAQNDVGFGLARLDQATRQRLKVAPGDAVEIRGRKITAAVVQKGLPEDEGRGVVRLEAVIRRNGRLSIGDRVEIARAECPIGESITIAPIYSGAPK</sequence>
<protein>
    <submittedName>
        <fullName evidence="2">Protein containing ATPase, AAA-type, VAT</fullName>
    </submittedName>
</protein>
<accession>T1BKJ3</accession>
<feature type="domain" description="CDC48 N-terminal subdomain" evidence="1">
    <location>
        <begin position="6"/>
        <end position="90"/>
    </location>
</feature>
<evidence type="ECO:0000313" key="2">
    <source>
        <dbReference type="EMBL" id="EQD73471.1"/>
    </source>
</evidence>
<gene>
    <name evidence="2" type="ORF">B1B_03199</name>
</gene>
<comment type="caution">
    <text evidence="2">The sequence shown here is derived from an EMBL/GenBank/DDBJ whole genome shotgun (WGS) entry which is preliminary data.</text>
</comment>